<evidence type="ECO:0000256" key="2">
    <source>
        <dbReference type="ARBA" id="ARBA00023015"/>
    </source>
</evidence>
<evidence type="ECO:0000256" key="1">
    <source>
        <dbReference type="ARBA" id="ARBA00022814"/>
    </source>
</evidence>
<evidence type="ECO:0000259" key="4">
    <source>
        <dbReference type="SMART" id="SM00738"/>
    </source>
</evidence>
<feature type="domain" description="NusG-like N-terminal" evidence="4">
    <location>
        <begin position="26"/>
        <end position="130"/>
    </location>
</feature>
<evidence type="ECO:0000256" key="3">
    <source>
        <dbReference type="ARBA" id="ARBA00023163"/>
    </source>
</evidence>
<dbReference type="PANTHER" id="PTHR30265:SF4">
    <property type="entry name" value="KOW MOTIF FAMILY PROTEIN, EXPRESSED"/>
    <property type="match status" value="1"/>
</dbReference>
<keyword evidence="3" id="KW-0804">Transcription</keyword>
<dbReference type="SUPFAM" id="SSF82679">
    <property type="entry name" value="N-utilization substance G protein NusG, N-terminal domain"/>
    <property type="match status" value="1"/>
</dbReference>
<dbReference type="InterPro" id="IPR047663">
    <property type="entry name" value="Transcription_antiterm_LoaP"/>
</dbReference>
<dbReference type="NCBIfam" id="NF033641">
    <property type="entry name" value="antiterm_LoaP"/>
    <property type="match status" value="1"/>
</dbReference>
<reference evidence="5 6" key="1">
    <citation type="submission" date="2019-10" db="EMBL/GenBank/DDBJ databases">
        <title>Description of Paenibacillus terricola sp. nov.</title>
        <authorList>
            <person name="Carlier A."/>
            <person name="Qi S."/>
        </authorList>
    </citation>
    <scope>NUCLEOTIDE SEQUENCE [LARGE SCALE GENOMIC DNA]</scope>
    <source>
        <strain evidence="5 6">LMG 31459</strain>
    </source>
</reference>
<dbReference type="CDD" id="cd08000">
    <property type="entry name" value="NGN"/>
    <property type="match status" value="1"/>
</dbReference>
<comment type="caution">
    <text evidence="5">The sequence shown here is derived from an EMBL/GenBank/DDBJ whole genome shotgun (WGS) entry which is preliminary data.</text>
</comment>
<protein>
    <submittedName>
        <fullName evidence="5">Antiterminator LoaP</fullName>
    </submittedName>
</protein>
<keyword evidence="1" id="KW-0889">Transcription antitermination</keyword>
<evidence type="ECO:0000313" key="6">
    <source>
        <dbReference type="Proteomes" id="UP000596857"/>
    </source>
</evidence>
<dbReference type="InterPro" id="IPR006645">
    <property type="entry name" value="NGN-like_dom"/>
</dbReference>
<keyword evidence="2" id="KW-0805">Transcription regulation</keyword>
<accession>A0ABX1YKG2</accession>
<name>A0ABX1YKG2_9BACL</name>
<dbReference type="PANTHER" id="PTHR30265">
    <property type="entry name" value="RHO-INTERACTING TRANSCRIPTION TERMINATION FACTOR NUSG"/>
    <property type="match status" value="1"/>
</dbReference>
<dbReference type="Pfam" id="PF02357">
    <property type="entry name" value="NusG"/>
    <property type="match status" value="1"/>
</dbReference>
<proteinExistence type="predicted"/>
<gene>
    <name evidence="5" type="primary">loaP</name>
    <name evidence="5" type="ORF">GC101_15945</name>
</gene>
<organism evidence="5 6">
    <name type="scientific">Paenibacillus phytohabitans</name>
    <dbReference type="NCBI Taxonomy" id="2654978"/>
    <lineage>
        <taxon>Bacteria</taxon>
        <taxon>Bacillati</taxon>
        <taxon>Bacillota</taxon>
        <taxon>Bacilli</taxon>
        <taxon>Bacillales</taxon>
        <taxon>Paenibacillaceae</taxon>
        <taxon>Paenibacillus</taxon>
    </lineage>
</organism>
<evidence type="ECO:0000313" key="5">
    <source>
        <dbReference type="EMBL" id="NOU80363.1"/>
    </source>
</evidence>
<dbReference type="SMART" id="SM00738">
    <property type="entry name" value="NGN"/>
    <property type="match status" value="1"/>
</dbReference>
<dbReference type="InterPro" id="IPR043425">
    <property type="entry name" value="NusG-like"/>
</dbReference>
<dbReference type="Gene3D" id="3.30.70.940">
    <property type="entry name" value="NusG, N-terminal domain"/>
    <property type="match status" value="1"/>
</dbReference>
<keyword evidence="6" id="KW-1185">Reference proteome</keyword>
<sequence>MLIITSSGIHSPEGPPVFNLLLLGDIMSWYVLFVRNGCEDRVKSSLQRLFTGELLRCVVPKKQISERRAGQYDLIERLLFPGYVFIQTQMNYSTYYILQKNPHVYRLLNYCSRKDLIYKHQAMNNLENSEEQYFRQIPEEEISPILGLLDHDDVAENSRVYFENSRMNVVSGPLTGKEELVTKVDKRKRRAKVSLQLLGGGRTIDLGIILLEPETNLVQE</sequence>
<dbReference type="Proteomes" id="UP000596857">
    <property type="component" value="Unassembled WGS sequence"/>
</dbReference>
<dbReference type="EMBL" id="WHOB01000043">
    <property type="protein sequence ID" value="NOU80363.1"/>
    <property type="molecule type" value="Genomic_DNA"/>
</dbReference>
<dbReference type="InterPro" id="IPR036735">
    <property type="entry name" value="NGN_dom_sf"/>
</dbReference>